<sequence length="165" mass="18064">MADSEKPESEKVGEETAKVVEETKEEAAKPAEESAEKVEEKPDKVEEPAEKVEAVAEPVAEAAKETAPPAEPVAVAEESKADQPEETVEAEPETPGVKESHEFSAPECQAESVVVYLDRAEVCRSLKATLLRGEHEIIIKDMSACIDEESIRLVMRFINTKAKFN</sequence>
<comment type="caution">
    <text evidence="3">The sequence shown here is derived from an EMBL/GenBank/DDBJ whole genome shotgun (WGS) entry which is preliminary data.</text>
</comment>
<dbReference type="InterPro" id="IPR025554">
    <property type="entry name" value="DUF4140"/>
</dbReference>
<accession>A0AAD9PC34</accession>
<keyword evidence="4" id="KW-1185">Reference proteome</keyword>
<gene>
    <name evidence="3" type="ORF">NP493_39g01000</name>
</gene>
<dbReference type="Pfam" id="PF13600">
    <property type="entry name" value="DUF4140"/>
    <property type="match status" value="1"/>
</dbReference>
<dbReference type="AlphaFoldDB" id="A0AAD9PC34"/>
<evidence type="ECO:0000313" key="4">
    <source>
        <dbReference type="Proteomes" id="UP001209878"/>
    </source>
</evidence>
<evidence type="ECO:0000256" key="1">
    <source>
        <dbReference type="SAM" id="MobiDB-lite"/>
    </source>
</evidence>
<reference evidence="3" key="1">
    <citation type="journal article" date="2023" name="Mol. Biol. Evol.">
        <title>Third-Generation Sequencing Reveals the Adaptive Role of the Epigenome in Three Deep-Sea Polychaetes.</title>
        <authorList>
            <person name="Perez M."/>
            <person name="Aroh O."/>
            <person name="Sun Y."/>
            <person name="Lan Y."/>
            <person name="Juniper S.K."/>
            <person name="Young C.R."/>
            <person name="Angers B."/>
            <person name="Qian P.Y."/>
        </authorList>
    </citation>
    <scope>NUCLEOTIDE SEQUENCE</scope>
    <source>
        <strain evidence="3">R07B-5</strain>
    </source>
</reference>
<proteinExistence type="predicted"/>
<dbReference type="Proteomes" id="UP001209878">
    <property type="component" value="Unassembled WGS sequence"/>
</dbReference>
<name>A0AAD9PC34_RIDPI</name>
<evidence type="ECO:0000259" key="2">
    <source>
        <dbReference type="Pfam" id="PF13600"/>
    </source>
</evidence>
<feature type="compositionally biased region" description="Low complexity" evidence="1">
    <location>
        <begin position="55"/>
        <end position="76"/>
    </location>
</feature>
<feature type="region of interest" description="Disordered" evidence="1">
    <location>
        <begin position="1"/>
        <end position="104"/>
    </location>
</feature>
<organism evidence="3 4">
    <name type="scientific">Ridgeia piscesae</name>
    <name type="common">Tubeworm</name>
    <dbReference type="NCBI Taxonomy" id="27915"/>
    <lineage>
        <taxon>Eukaryota</taxon>
        <taxon>Metazoa</taxon>
        <taxon>Spiralia</taxon>
        <taxon>Lophotrochozoa</taxon>
        <taxon>Annelida</taxon>
        <taxon>Polychaeta</taxon>
        <taxon>Sedentaria</taxon>
        <taxon>Canalipalpata</taxon>
        <taxon>Sabellida</taxon>
        <taxon>Siboglinidae</taxon>
        <taxon>Ridgeia</taxon>
    </lineage>
</organism>
<dbReference type="EMBL" id="JAODUO010000039">
    <property type="protein sequence ID" value="KAK2192076.1"/>
    <property type="molecule type" value="Genomic_DNA"/>
</dbReference>
<feature type="domain" description="DUF4140" evidence="2">
    <location>
        <begin position="113"/>
        <end position="153"/>
    </location>
</feature>
<evidence type="ECO:0000313" key="3">
    <source>
        <dbReference type="EMBL" id="KAK2192076.1"/>
    </source>
</evidence>
<protein>
    <recommendedName>
        <fullName evidence="2">DUF4140 domain-containing protein</fullName>
    </recommendedName>
</protein>
<feature type="compositionally biased region" description="Basic and acidic residues" evidence="1">
    <location>
        <begin position="1"/>
        <end position="54"/>
    </location>
</feature>